<evidence type="ECO:0000313" key="3">
    <source>
        <dbReference type="EMBL" id="MBO2990118.1"/>
    </source>
</evidence>
<dbReference type="SUPFAM" id="SSF51735">
    <property type="entry name" value="NAD(P)-binding Rossmann-fold domains"/>
    <property type="match status" value="1"/>
</dbReference>
<proteinExistence type="predicted"/>
<sequence length="549" mass="59372">MRVVVVGATGNIGTAVLRALHETDEVTSVVGVARRRPDSGVVPYADVAWHSIDIAAASTELDARAALESVFTGADAVIHLAWLIQPNTDRSLLRRVNVAGTERVARAAAAAGVPRLLVSSSVGAYSADPEGAFRDEQWPTDGIRTSHYSADKVAQERVLDAVETAHPDMRIVRMRPALVFQGTAASGIQRLFLGPWAGALRAGKPPVLPLPSDFRSVQAVHADDVGRAFAAAATRDVAGAFNLAADDVLGREELAKILDHGRVATLPTAWVRSAMTVAYRLRILAADPGWLDLGLSAPLMDTRRARAELDWAPRVTAAAALSELVDAIRSGEGGDSAPLMPRRPQQRHLPGSNGMFTSSDRTRDAGDTAPGERSARDQLAASMIDAGLLGLYLSDHLTGATAGAERAERMSADAIDTPVYARLSEAAREIRLERAFVKRLISELGVPRRRHRQFAGWFAEHLGRLKANGAVVRRSPLTLVLESEIMRSAVLAKLGMWRVLQEHAPHLGWDPEVFVDLAGRAEAQADMYSEVHEYARRRAFRSDRDVFPE</sequence>
<dbReference type="PANTHER" id="PTHR48079:SF6">
    <property type="entry name" value="NAD(P)-BINDING DOMAIN-CONTAINING PROTEIN-RELATED"/>
    <property type="match status" value="1"/>
</dbReference>
<dbReference type="AlphaFoldDB" id="A0A939TN39"/>
<dbReference type="GO" id="GO:0005737">
    <property type="term" value="C:cytoplasm"/>
    <property type="evidence" value="ECO:0007669"/>
    <property type="project" value="TreeGrafter"/>
</dbReference>
<evidence type="ECO:0000259" key="2">
    <source>
        <dbReference type="Pfam" id="PF01370"/>
    </source>
</evidence>
<evidence type="ECO:0000313" key="4">
    <source>
        <dbReference type="Proteomes" id="UP000668403"/>
    </source>
</evidence>
<keyword evidence="4" id="KW-1185">Reference proteome</keyword>
<dbReference type="InterPro" id="IPR051783">
    <property type="entry name" value="NAD(P)-dependent_oxidoreduct"/>
</dbReference>
<reference evidence="3" key="1">
    <citation type="submission" date="2021-03" db="EMBL/GenBank/DDBJ databases">
        <title>Leucobacter chromiisoli sp. nov., isolated from chromium-containing soil of chemical plant.</title>
        <authorList>
            <person name="Xu Z."/>
        </authorList>
    </citation>
    <scope>NUCLEOTIDE SEQUENCE</scope>
    <source>
        <strain evidence="3">K 70/01</strain>
    </source>
</reference>
<evidence type="ECO:0000256" key="1">
    <source>
        <dbReference type="SAM" id="MobiDB-lite"/>
    </source>
</evidence>
<feature type="region of interest" description="Disordered" evidence="1">
    <location>
        <begin position="332"/>
        <end position="376"/>
    </location>
</feature>
<dbReference type="InterPro" id="IPR036291">
    <property type="entry name" value="NAD(P)-bd_dom_sf"/>
</dbReference>
<dbReference type="InterPro" id="IPR001509">
    <property type="entry name" value="Epimerase_deHydtase"/>
</dbReference>
<feature type="domain" description="NAD-dependent epimerase/dehydratase" evidence="2">
    <location>
        <begin position="3"/>
        <end position="243"/>
    </location>
</feature>
<dbReference type="PANTHER" id="PTHR48079">
    <property type="entry name" value="PROTEIN YEEZ"/>
    <property type="match status" value="1"/>
</dbReference>
<dbReference type="Gene3D" id="3.40.50.720">
    <property type="entry name" value="NAD(P)-binding Rossmann-like Domain"/>
    <property type="match status" value="1"/>
</dbReference>
<dbReference type="EMBL" id="JAGFBF010000005">
    <property type="protein sequence ID" value="MBO2990118.1"/>
    <property type="molecule type" value="Genomic_DNA"/>
</dbReference>
<comment type="caution">
    <text evidence="3">The sequence shown here is derived from an EMBL/GenBank/DDBJ whole genome shotgun (WGS) entry which is preliminary data.</text>
</comment>
<dbReference type="Pfam" id="PF01370">
    <property type="entry name" value="Epimerase"/>
    <property type="match status" value="1"/>
</dbReference>
<gene>
    <name evidence="3" type="ORF">J4H85_08965</name>
</gene>
<organism evidence="3 4">
    <name type="scientific">Leucobacter tardus</name>
    <dbReference type="NCBI Taxonomy" id="501483"/>
    <lineage>
        <taxon>Bacteria</taxon>
        <taxon>Bacillati</taxon>
        <taxon>Actinomycetota</taxon>
        <taxon>Actinomycetes</taxon>
        <taxon>Micrococcales</taxon>
        <taxon>Microbacteriaceae</taxon>
        <taxon>Leucobacter</taxon>
    </lineage>
</organism>
<name>A0A939TN39_9MICO</name>
<dbReference type="Proteomes" id="UP000668403">
    <property type="component" value="Unassembled WGS sequence"/>
</dbReference>
<accession>A0A939TN39</accession>
<dbReference type="GO" id="GO:0004029">
    <property type="term" value="F:aldehyde dehydrogenase (NAD+) activity"/>
    <property type="evidence" value="ECO:0007669"/>
    <property type="project" value="TreeGrafter"/>
</dbReference>
<protein>
    <submittedName>
        <fullName evidence="3">NAD-dependent epimerase/dehydratase family protein</fullName>
    </submittedName>
</protein>